<evidence type="ECO:0000256" key="2">
    <source>
        <dbReference type="ARBA" id="ARBA00005782"/>
    </source>
</evidence>
<dbReference type="GO" id="GO:0005576">
    <property type="term" value="C:extracellular region"/>
    <property type="evidence" value="ECO:0007669"/>
    <property type="project" value="UniProtKB-SubCell"/>
</dbReference>
<dbReference type="GO" id="GO:1902035">
    <property type="term" value="P:positive regulation of hematopoietic stem cell proliferation"/>
    <property type="evidence" value="ECO:0007669"/>
    <property type="project" value="TreeGrafter"/>
</dbReference>
<dbReference type="PRINTS" id="PR01485">
    <property type="entry name" value="THROMBOPTN"/>
</dbReference>
<keyword evidence="3" id="KW-0964">Secreted</keyword>
<dbReference type="Proteomes" id="UP000557426">
    <property type="component" value="Unassembled WGS sequence"/>
</dbReference>
<dbReference type="GO" id="GO:0038163">
    <property type="term" value="P:thrombopoietin-mediated signaling pathway"/>
    <property type="evidence" value="ECO:0007669"/>
    <property type="project" value="TreeGrafter"/>
</dbReference>
<feature type="non-terminal residue" evidence="7">
    <location>
        <position position="124"/>
    </location>
</feature>
<sequence>GQCQALPALSYPMVLPLVDFRLQEWKSKSVRGAGRTALAQLVVGAAAGARDRATQECVTQQLSQLRQQANTFYQLLQTFRWEEGPWEAGCPPHVTELSPITHIFRTYRQLVQGKLRFFFNDLCK</sequence>
<evidence type="ECO:0000313" key="8">
    <source>
        <dbReference type="Proteomes" id="UP000557426"/>
    </source>
</evidence>
<comment type="similarity">
    <text evidence="2">Belongs to the EPO/TPO family.</text>
</comment>
<feature type="non-terminal residue" evidence="7">
    <location>
        <position position="1"/>
    </location>
</feature>
<dbReference type="AlphaFoldDB" id="A0A7L3FGX7"/>
<name>A0A7L3FGX7_9GRUI</name>
<protein>
    <submittedName>
        <fullName evidence="7">TPO protein</fullName>
    </submittedName>
</protein>
<reference evidence="7 8" key="1">
    <citation type="submission" date="2019-09" db="EMBL/GenBank/DDBJ databases">
        <title>Bird 10,000 Genomes (B10K) Project - Family phase.</title>
        <authorList>
            <person name="Zhang G."/>
        </authorList>
    </citation>
    <scope>NUCLEOTIDE SEQUENCE [LARGE SCALE GENOMIC DNA]</scope>
    <source>
        <strain evidence="7">B10K-DU-011-47</strain>
        <tissue evidence="7">Mixed tissue sample</tissue>
    </source>
</reference>
<dbReference type="GO" id="GO:0070374">
    <property type="term" value="P:positive regulation of ERK1 and ERK2 cascade"/>
    <property type="evidence" value="ECO:0007669"/>
    <property type="project" value="TreeGrafter"/>
</dbReference>
<accession>A0A7L3FGX7</accession>
<evidence type="ECO:0000256" key="4">
    <source>
        <dbReference type="ARBA" id="ARBA00022702"/>
    </source>
</evidence>
<evidence type="ECO:0000313" key="7">
    <source>
        <dbReference type="EMBL" id="NXT80186.1"/>
    </source>
</evidence>
<organism evidence="7 8">
    <name type="scientific">Zapornia atra</name>
    <name type="common">Henderson crake</name>
    <dbReference type="NCBI Taxonomy" id="2585822"/>
    <lineage>
        <taxon>Eukaryota</taxon>
        <taxon>Metazoa</taxon>
        <taxon>Chordata</taxon>
        <taxon>Craniata</taxon>
        <taxon>Vertebrata</taxon>
        <taxon>Euteleostomi</taxon>
        <taxon>Archelosauria</taxon>
        <taxon>Archosauria</taxon>
        <taxon>Dinosauria</taxon>
        <taxon>Saurischia</taxon>
        <taxon>Theropoda</taxon>
        <taxon>Coelurosauria</taxon>
        <taxon>Aves</taxon>
        <taxon>Neognathae</taxon>
        <taxon>Neoaves</taxon>
        <taxon>Gruiformes</taxon>
        <taxon>Rallidae</taxon>
        <taxon>Zapornia</taxon>
    </lineage>
</organism>
<keyword evidence="8" id="KW-1185">Reference proteome</keyword>
<dbReference type="Gene3D" id="1.20.1250.10">
    <property type="match status" value="1"/>
</dbReference>
<dbReference type="InterPro" id="IPR003978">
    <property type="entry name" value="Thrombopoietin"/>
</dbReference>
<dbReference type="Pfam" id="PF00758">
    <property type="entry name" value="EPO_TPO"/>
    <property type="match status" value="1"/>
</dbReference>
<evidence type="ECO:0000256" key="1">
    <source>
        <dbReference type="ARBA" id="ARBA00004613"/>
    </source>
</evidence>
<dbReference type="GO" id="GO:0005179">
    <property type="term" value="F:hormone activity"/>
    <property type="evidence" value="ECO:0007669"/>
    <property type="project" value="UniProtKB-KW"/>
</dbReference>
<evidence type="ECO:0000256" key="6">
    <source>
        <dbReference type="ARBA" id="ARBA00023157"/>
    </source>
</evidence>
<proteinExistence type="inferred from homology"/>
<dbReference type="InterPro" id="IPR009079">
    <property type="entry name" value="4_helix_cytokine-like_core"/>
</dbReference>
<dbReference type="EMBL" id="VZTU01018878">
    <property type="protein sequence ID" value="NXT80186.1"/>
    <property type="molecule type" value="Genomic_DNA"/>
</dbReference>
<dbReference type="InterPro" id="IPR001323">
    <property type="entry name" value="EPO_TPO"/>
</dbReference>
<dbReference type="PANTHER" id="PTHR10560">
    <property type="entry name" value="THROMBOPOIETIN"/>
    <property type="match status" value="1"/>
</dbReference>
<dbReference type="GO" id="GO:0005125">
    <property type="term" value="F:cytokine activity"/>
    <property type="evidence" value="ECO:0007669"/>
    <property type="project" value="InterPro"/>
</dbReference>
<evidence type="ECO:0000256" key="5">
    <source>
        <dbReference type="ARBA" id="ARBA00022729"/>
    </source>
</evidence>
<dbReference type="SUPFAM" id="SSF47266">
    <property type="entry name" value="4-helical cytokines"/>
    <property type="match status" value="1"/>
</dbReference>
<comment type="caution">
    <text evidence="7">The sequence shown here is derived from an EMBL/GenBank/DDBJ whole genome shotgun (WGS) entry which is preliminary data.</text>
</comment>
<gene>
    <name evidence="7" type="primary">Thpo</name>
    <name evidence="7" type="ORF">ZAPATR_R05219</name>
</gene>
<comment type="subcellular location">
    <subcellularLocation>
        <location evidence="1">Secreted</location>
    </subcellularLocation>
</comment>
<dbReference type="PANTHER" id="PTHR10560:SF0">
    <property type="entry name" value="THROMBOPOIETIN"/>
    <property type="match status" value="1"/>
</dbReference>
<keyword evidence="4" id="KW-0372">Hormone</keyword>
<keyword evidence="6" id="KW-1015">Disulfide bond</keyword>
<keyword evidence="5" id="KW-0732">Signal</keyword>
<dbReference type="GO" id="GO:0008283">
    <property type="term" value="P:cell population proliferation"/>
    <property type="evidence" value="ECO:0007669"/>
    <property type="project" value="InterPro"/>
</dbReference>
<evidence type="ECO:0000256" key="3">
    <source>
        <dbReference type="ARBA" id="ARBA00022525"/>
    </source>
</evidence>